<evidence type="ECO:0000256" key="3">
    <source>
        <dbReference type="ARBA" id="ARBA00022691"/>
    </source>
</evidence>
<dbReference type="PANTHER" id="PTHR43464:SF19">
    <property type="entry name" value="UBIQUINONE BIOSYNTHESIS O-METHYLTRANSFERASE, MITOCHONDRIAL"/>
    <property type="match status" value="1"/>
</dbReference>
<dbReference type="Proteomes" id="UP000077519">
    <property type="component" value="Unassembled WGS sequence"/>
</dbReference>
<dbReference type="CDD" id="cd02440">
    <property type="entry name" value="AdoMet_MTases"/>
    <property type="match status" value="1"/>
</dbReference>
<keyword evidence="1 4" id="KW-0489">Methyltransferase</keyword>
<dbReference type="InterPro" id="IPR029063">
    <property type="entry name" value="SAM-dependent_MTases_sf"/>
</dbReference>
<evidence type="ECO:0000256" key="1">
    <source>
        <dbReference type="ARBA" id="ARBA00022603"/>
    </source>
</evidence>
<reference evidence="4 5" key="1">
    <citation type="submission" date="2016-03" db="EMBL/GenBank/DDBJ databases">
        <title>Genome sequence of Rhodococcus kyotonensis KB10.</title>
        <authorList>
            <person name="Jeong H."/>
            <person name="Hong C.E."/>
            <person name="Jo S.H."/>
            <person name="Park J.M."/>
        </authorList>
    </citation>
    <scope>NUCLEOTIDE SEQUENCE [LARGE SCALE GENOMIC DNA]</scope>
    <source>
        <strain evidence="4 5">KB10</strain>
    </source>
</reference>
<evidence type="ECO:0000256" key="2">
    <source>
        <dbReference type="ARBA" id="ARBA00022679"/>
    </source>
</evidence>
<gene>
    <name evidence="4" type="ORF">A3K89_23335</name>
</gene>
<dbReference type="InterPro" id="IPR008715">
    <property type="entry name" value="SAM-MeTfrase_NodS-like"/>
</dbReference>
<evidence type="ECO:0000313" key="5">
    <source>
        <dbReference type="Proteomes" id="UP000077519"/>
    </source>
</evidence>
<comment type="caution">
    <text evidence="4">The sequence shown here is derived from an EMBL/GenBank/DDBJ whole genome shotgun (WGS) entry which is preliminary data.</text>
</comment>
<dbReference type="RefSeq" id="WP_068427284.1">
    <property type="nucleotide sequence ID" value="NZ_LVHI01000019.1"/>
</dbReference>
<dbReference type="Pfam" id="PF05401">
    <property type="entry name" value="NodS"/>
    <property type="match status" value="1"/>
</dbReference>
<keyword evidence="5" id="KW-1185">Reference proteome</keyword>
<dbReference type="SUPFAM" id="SSF53335">
    <property type="entry name" value="S-adenosyl-L-methionine-dependent methyltransferases"/>
    <property type="match status" value="1"/>
</dbReference>
<dbReference type="GO" id="GO:0009312">
    <property type="term" value="P:oligosaccharide biosynthetic process"/>
    <property type="evidence" value="ECO:0007669"/>
    <property type="project" value="InterPro"/>
</dbReference>
<name>A0A177YD76_9NOCA</name>
<sequence length="209" mass="23118">MSVPPAYFDGVYAEGEDPFGLGSSWYEDRKYTITMASLPRQRYRRALEPGCSVGVLTERLAARCDVLVSTDVVDPPIRTARARVASPHVQFVTWSLADSWESVGTGFDLIVLSEVGYYLDETDLRRALDECVRHLEPGGTLVAVHWRHPVADYPLTGDQVHDAVADTVGLSRLGGYVDEDFVLEVFTAWQPSETLETRPSSIARAEGLV</sequence>
<evidence type="ECO:0000313" key="4">
    <source>
        <dbReference type="EMBL" id="OAK53496.1"/>
    </source>
</evidence>
<protein>
    <submittedName>
        <fullName evidence="4">SAM-dependent methyltransferase</fullName>
    </submittedName>
</protein>
<dbReference type="PANTHER" id="PTHR43464">
    <property type="entry name" value="METHYLTRANSFERASE"/>
    <property type="match status" value="1"/>
</dbReference>
<keyword evidence="3" id="KW-0949">S-adenosyl-L-methionine</keyword>
<accession>A0A177YD76</accession>
<organism evidence="4 5">
    <name type="scientific">Rhodococcoides kyotonense</name>
    <dbReference type="NCBI Taxonomy" id="398843"/>
    <lineage>
        <taxon>Bacteria</taxon>
        <taxon>Bacillati</taxon>
        <taxon>Actinomycetota</taxon>
        <taxon>Actinomycetes</taxon>
        <taxon>Mycobacteriales</taxon>
        <taxon>Nocardiaceae</taxon>
        <taxon>Rhodococcoides</taxon>
    </lineage>
</organism>
<dbReference type="EMBL" id="LVHI01000019">
    <property type="protein sequence ID" value="OAK53496.1"/>
    <property type="molecule type" value="Genomic_DNA"/>
</dbReference>
<dbReference type="AlphaFoldDB" id="A0A177YD76"/>
<dbReference type="Gene3D" id="3.40.50.150">
    <property type="entry name" value="Vaccinia Virus protein VP39"/>
    <property type="match status" value="1"/>
</dbReference>
<keyword evidence="2 4" id="KW-0808">Transferase</keyword>
<dbReference type="GO" id="GO:0008757">
    <property type="term" value="F:S-adenosylmethionine-dependent methyltransferase activity"/>
    <property type="evidence" value="ECO:0007669"/>
    <property type="project" value="InterPro"/>
</dbReference>
<dbReference type="GO" id="GO:0032259">
    <property type="term" value="P:methylation"/>
    <property type="evidence" value="ECO:0007669"/>
    <property type="project" value="UniProtKB-KW"/>
</dbReference>
<proteinExistence type="predicted"/>